<dbReference type="Gene3D" id="2.170.150.40">
    <property type="entry name" value="Domain of unknown function (DUF427)"/>
    <property type="match status" value="2"/>
</dbReference>
<dbReference type="Proteomes" id="UP000008984">
    <property type="component" value="Unassembled WGS sequence"/>
</dbReference>
<dbReference type="RefSeq" id="XP_006967092.1">
    <property type="nucleotide sequence ID" value="XM_006967030.1"/>
</dbReference>
<name>G0RPB6_HYPJQ</name>
<feature type="transmembrane region" description="Helical" evidence="1">
    <location>
        <begin position="104"/>
        <end position="121"/>
    </location>
</feature>
<reference evidence="3 4" key="1">
    <citation type="journal article" date="2008" name="Nat. Biotechnol.">
        <title>Genome sequencing and analysis of the biomass-degrading fungus Trichoderma reesei (syn. Hypocrea jecorina).</title>
        <authorList>
            <person name="Martinez D."/>
            <person name="Berka R.M."/>
            <person name="Henrissat B."/>
            <person name="Saloheimo M."/>
            <person name="Arvas M."/>
            <person name="Baker S.E."/>
            <person name="Chapman J."/>
            <person name="Chertkov O."/>
            <person name="Coutinho P.M."/>
            <person name="Cullen D."/>
            <person name="Danchin E.G."/>
            <person name="Grigoriev I.V."/>
            <person name="Harris P."/>
            <person name="Jackson M."/>
            <person name="Kubicek C.P."/>
            <person name="Han C.S."/>
            <person name="Ho I."/>
            <person name="Larrondo L.F."/>
            <person name="de Leon A.L."/>
            <person name="Magnuson J.K."/>
            <person name="Merino S."/>
            <person name="Misra M."/>
            <person name="Nelson B."/>
            <person name="Putnam N."/>
            <person name="Robbertse B."/>
            <person name="Salamov A.A."/>
            <person name="Schmoll M."/>
            <person name="Terry A."/>
            <person name="Thayer N."/>
            <person name="Westerholm-Parvinen A."/>
            <person name="Schoch C.L."/>
            <person name="Yao J."/>
            <person name="Barabote R."/>
            <person name="Nelson M.A."/>
            <person name="Detter C."/>
            <person name="Bruce D."/>
            <person name="Kuske C.R."/>
            <person name="Xie G."/>
            <person name="Richardson P."/>
            <person name="Rokhsar D.S."/>
            <person name="Lucas S.M."/>
            <person name="Rubin E.M."/>
            <person name="Dunn-Coleman N."/>
            <person name="Ward M."/>
            <person name="Brettin T.S."/>
        </authorList>
    </citation>
    <scope>NUCLEOTIDE SEQUENCE [LARGE SCALE GENOMIC DNA]</scope>
    <source>
        <strain evidence="3 4">QM6a</strain>
    </source>
</reference>
<evidence type="ECO:0000259" key="2">
    <source>
        <dbReference type="Pfam" id="PF04248"/>
    </source>
</evidence>
<keyword evidence="4" id="KW-1185">Reference proteome</keyword>
<feature type="domain" description="DUF427" evidence="2">
    <location>
        <begin position="32"/>
        <end position="75"/>
    </location>
</feature>
<gene>
    <name evidence="3" type="ORF">TRIREDRAFT_109307</name>
</gene>
<dbReference type="PANTHER" id="PTHR34310:SF9">
    <property type="entry name" value="BLR5716 PROTEIN"/>
    <property type="match status" value="1"/>
</dbReference>
<sequence>MATGNEGKDLSALLARLRTSGPHKTLPTARRIRIIFNKTLIVDTTRAVLVWEHEWYPQYYIPASDIQAASLTNEALATLTVAEKPGIEAKSTDRVLRFDNDTSWGVLAGLVGIISYIYIYLPTDALPPPKDSWLEEDLPIYGHPKDPFKRIDILPSTRPIEVRIAGKTVAKSPHAQHLHETGLRVRYYLPLASVVDPALLRPSTTTTYCPYKGTAEYYDVVLDDGREYKDVVWYYRATLHESAAVAGLISFYNEKVEIYLDGNRVE</sequence>
<evidence type="ECO:0000256" key="1">
    <source>
        <dbReference type="SAM" id="Phobius"/>
    </source>
</evidence>
<dbReference type="GeneID" id="18481857"/>
<keyword evidence="1" id="KW-0472">Membrane</keyword>
<dbReference type="InterPro" id="IPR038694">
    <property type="entry name" value="DUF427_sf"/>
</dbReference>
<accession>G0RPB6</accession>
<dbReference type="InterPro" id="IPR007361">
    <property type="entry name" value="DUF427"/>
</dbReference>
<organism evidence="4">
    <name type="scientific">Hypocrea jecorina (strain QM6a)</name>
    <name type="common">Trichoderma reesei</name>
    <dbReference type="NCBI Taxonomy" id="431241"/>
    <lineage>
        <taxon>Eukaryota</taxon>
        <taxon>Fungi</taxon>
        <taxon>Dikarya</taxon>
        <taxon>Ascomycota</taxon>
        <taxon>Pezizomycotina</taxon>
        <taxon>Sordariomycetes</taxon>
        <taxon>Hypocreomycetidae</taxon>
        <taxon>Hypocreales</taxon>
        <taxon>Hypocreaceae</taxon>
        <taxon>Trichoderma</taxon>
    </lineage>
</organism>
<evidence type="ECO:0000313" key="3">
    <source>
        <dbReference type="EMBL" id="EGR47082.1"/>
    </source>
</evidence>
<dbReference type="Pfam" id="PF04248">
    <property type="entry name" value="NTP_transf_9"/>
    <property type="match status" value="2"/>
</dbReference>
<dbReference type="AlphaFoldDB" id="G0RPB6"/>
<dbReference type="eggNOG" id="ENOG502SGFY">
    <property type="taxonomic scope" value="Eukaryota"/>
</dbReference>
<feature type="domain" description="DUF427" evidence="2">
    <location>
        <begin position="160"/>
        <end position="254"/>
    </location>
</feature>
<dbReference type="VEuPathDB" id="FungiDB:TRIREDRAFT_109307"/>
<keyword evidence="1" id="KW-0812">Transmembrane</keyword>
<dbReference type="KEGG" id="tre:TRIREDRAFT_109307"/>
<proteinExistence type="predicted"/>
<dbReference type="HOGENOM" id="CLU_059611_1_1_1"/>
<protein>
    <submittedName>
        <fullName evidence="3">Predicted protein</fullName>
    </submittedName>
</protein>
<dbReference type="OrthoDB" id="18996at2759"/>
<dbReference type="EMBL" id="GL985070">
    <property type="protein sequence ID" value="EGR47082.1"/>
    <property type="molecule type" value="Genomic_DNA"/>
</dbReference>
<keyword evidence="1" id="KW-1133">Transmembrane helix</keyword>
<dbReference type="PANTHER" id="PTHR34310">
    <property type="entry name" value="DUF427 DOMAIN PROTEIN (AFU_ORTHOLOGUE AFUA_3G02220)"/>
    <property type="match status" value="1"/>
</dbReference>
<dbReference type="STRING" id="431241.G0RPB6"/>
<evidence type="ECO:0000313" key="4">
    <source>
        <dbReference type="Proteomes" id="UP000008984"/>
    </source>
</evidence>